<proteinExistence type="predicted"/>
<feature type="modified residue" description="4-aspartylphosphate" evidence="6">
    <location>
        <position position="51"/>
    </location>
</feature>
<dbReference type="PROSITE" id="PS50110">
    <property type="entry name" value="RESPONSE_REGULATORY"/>
    <property type="match status" value="1"/>
</dbReference>
<dbReference type="InterPro" id="IPR036388">
    <property type="entry name" value="WH-like_DNA-bd_sf"/>
</dbReference>
<dbReference type="SMART" id="SM00862">
    <property type="entry name" value="Trans_reg_C"/>
    <property type="match status" value="1"/>
</dbReference>
<dbReference type="InterPro" id="IPR001867">
    <property type="entry name" value="OmpR/PhoB-type_DNA-bd"/>
</dbReference>
<evidence type="ECO:0000313" key="10">
    <source>
        <dbReference type="EMBL" id="ANP45733.1"/>
    </source>
</evidence>
<dbReference type="SMART" id="SM00448">
    <property type="entry name" value="REC"/>
    <property type="match status" value="1"/>
</dbReference>
<dbReference type="GO" id="GO:0006355">
    <property type="term" value="P:regulation of DNA-templated transcription"/>
    <property type="evidence" value="ECO:0007669"/>
    <property type="project" value="InterPro"/>
</dbReference>
<dbReference type="RefSeq" id="WP_066769538.1">
    <property type="nucleotide sequence ID" value="NZ_CP013244.1"/>
</dbReference>
<dbReference type="GO" id="GO:0000976">
    <property type="term" value="F:transcription cis-regulatory region binding"/>
    <property type="evidence" value="ECO:0007669"/>
    <property type="project" value="TreeGrafter"/>
</dbReference>
<feature type="domain" description="Response regulatory" evidence="8">
    <location>
        <begin position="2"/>
        <end position="116"/>
    </location>
</feature>
<dbReference type="OrthoDB" id="9802426at2"/>
<dbReference type="PROSITE" id="PS51755">
    <property type="entry name" value="OMPR_PHOB"/>
    <property type="match status" value="1"/>
</dbReference>
<dbReference type="FunFam" id="3.40.50.2300:FF:000001">
    <property type="entry name" value="DNA-binding response regulator PhoB"/>
    <property type="match status" value="1"/>
</dbReference>
<evidence type="ECO:0000256" key="5">
    <source>
        <dbReference type="ARBA" id="ARBA00023163"/>
    </source>
</evidence>
<dbReference type="GO" id="GO:0005829">
    <property type="term" value="C:cytosol"/>
    <property type="evidence" value="ECO:0007669"/>
    <property type="project" value="TreeGrafter"/>
</dbReference>
<dbReference type="PANTHER" id="PTHR48111:SF76">
    <property type="entry name" value="TWO-COMPONENT RESPONSE REGULATOR"/>
    <property type="match status" value="1"/>
</dbReference>
<evidence type="ECO:0000313" key="11">
    <source>
        <dbReference type="Proteomes" id="UP000092498"/>
    </source>
</evidence>
<dbReference type="InterPro" id="IPR011006">
    <property type="entry name" value="CheY-like_superfamily"/>
</dbReference>
<evidence type="ECO:0000259" key="8">
    <source>
        <dbReference type="PROSITE" id="PS50110"/>
    </source>
</evidence>
<dbReference type="Pfam" id="PF00072">
    <property type="entry name" value="Response_reg"/>
    <property type="match status" value="1"/>
</dbReference>
<dbReference type="AlphaFoldDB" id="A0A1B1AGP7"/>
<dbReference type="Gene3D" id="6.10.250.690">
    <property type="match status" value="1"/>
</dbReference>
<keyword evidence="11" id="KW-1185">Reference proteome</keyword>
<evidence type="ECO:0000256" key="7">
    <source>
        <dbReference type="PROSITE-ProRule" id="PRU01091"/>
    </source>
</evidence>
<sequence>MKILVVEDDPHIANSLQQGFREEGFVVDLAHDGHTALEHILADLCDLVVLDVSLPGLDGWEVLRQVRRKGLDVPVILVTARDALDDRVKGLSIGADDYVVKPFAFSELTARVRAVLRRGERKFTEAITYEDLTVDLVRSKVSRCGQEIALSQKELQLLDLLIRHAERVLSRNFIAERVWDITFDGDSNVVDVYVWRLRAKIDEPFERRFIHTVRGRGYVFR</sequence>
<keyword evidence="1 6" id="KW-0597">Phosphoprotein</keyword>
<evidence type="ECO:0000256" key="4">
    <source>
        <dbReference type="ARBA" id="ARBA00023125"/>
    </source>
</evidence>
<dbReference type="InterPro" id="IPR001789">
    <property type="entry name" value="Sig_transdc_resp-reg_receiver"/>
</dbReference>
<dbReference type="Pfam" id="PF00486">
    <property type="entry name" value="Trans_reg_C"/>
    <property type="match status" value="1"/>
</dbReference>
<dbReference type="GO" id="GO:0032993">
    <property type="term" value="C:protein-DNA complex"/>
    <property type="evidence" value="ECO:0007669"/>
    <property type="project" value="TreeGrafter"/>
</dbReference>
<dbReference type="InterPro" id="IPR039420">
    <property type="entry name" value="WalR-like"/>
</dbReference>
<gene>
    <name evidence="10" type="ORF">ATE48_07280</name>
</gene>
<dbReference type="STRING" id="1759059.ATE48_07280"/>
<dbReference type="SUPFAM" id="SSF52172">
    <property type="entry name" value="CheY-like"/>
    <property type="match status" value="1"/>
</dbReference>
<dbReference type="CDD" id="cd00383">
    <property type="entry name" value="trans_reg_C"/>
    <property type="match status" value="1"/>
</dbReference>
<evidence type="ECO:0000256" key="6">
    <source>
        <dbReference type="PROSITE-ProRule" id="PRU00169"/>
    </source>
</evidence>
<dbReference type="Gene3D" id="3.40.50.2300">
    <property type="match status" value="1"/>
</dbReference>
<dbReference type="GO" id="GO:0000156">
    <property type="term" value="F:phosphorelay response regulator activity"/>
    <property type="evidence" value="ECO:0007669"/>
    <property type="project" value="TreeGrafter"/>
</dbReference>
<evidence type="ECO:0000259" key="9">
    <source>
        <dbReference type="PROSITE" id="PS51755"/>
    </source>
</evidence>
<keyword evidence="3" id="KW-0805">Transcription regulation</keyword>
<dbReference type="FunFam" id="1.10.10.10:FF:000005">
    <property type="entry name" value="Two-component system response regulator"/>
    <property type="match status" value="1"/>
</dbReference>
<evidence type="ECO:0000256" key="1">
    <source>
        <dbReference type="ARBA" id="ARBA00022553"/>
    </source>
</evidence>
<keyword evidence="5" id="KW-0804">Transcription</keyword>
<name>A0A1B1AGP7_9PROT</name>
<organism evidence="10 11">
    <name type="scientific">Candidatus Viadribacter manganicus</name>
    <dbReference type="NCBI Taxonomy" id="1759059"/>
    <lineage>
        <taxon>Bacteria</taxon>
        <taxon>Pseudomonadati</taxon>
        <taxon>Pseudomonadota</taxon>
        <taxon>Alphaproteobacteria</taxon>
        <taxon>Hyphomonadales</taxon>
        <taxon>Hyphomonadaceae</taxon>
        <taxon>Candidatus Viadribacter</taxon>
    </lineage>
</organism>
<dbReference type="Gene3D" id="1.10.10.10">
    <property type="entry name" value="Winged helix-like DNA-binding domain superfamily/Winged helix DNA-binding domain"/>
    <property type="match status" value="1"/>
</dbReference>
<dbReference type="PANTHER" id="PTHR48111">
    <property type="entry name" value="REGULATOR OF RPOS"/>
    <property type="match status" value="1"/>
</dbReference>
<dbReference type="InParanoid" id="A0A1B1AGP7"/>
<evidence type="ECO:0000256" key="3">
    <source>
        <dbReference type="ARBA" id="ARBA00023015"/>
    </source>
</evidence>
<feature type="domain" description="OmpR/PhoB-type" evidence="9">
    <location>
        <begin position="124"/>
        <end position="221"/>
    </location>
</feature>
<keyword evidence="2" id="KW-0902">Two-component regulatory system</keyword>
<evidence type="ECO:0000256" key="2">
    <source>
        <dbReference type="ARBA" id="ARBA00023012"/>
    </source>
</evidence>
<keyword evidence="4 7" id="KW-0238">DNA-binding</keyword>
<protein>
    <submittedName>
        <fullName evidence="10">Two-component system response regulator</fullName>
    </submittedName>
</protein>
<dbReference type="KEGG" id="cbot:ATE48_07280"/>
<dbReference type="Proteomes" id="UP000092498">
    <property type="component" value="Chromosome"/>
</dbReference>
<feature type="DNA-binding region" description="OmpR/PhoB-type" evidence="7">
    <location>
        <begin position="124"/>
        <end position="221"/>
    </location>
</feature>
<accession>A0A1B1AGP7</accession>
<dbReference type="EMBL" id="CP013244">
    <property type="protein sequence ID" value="ANP45733.1"/>
    <property type="molecule type" value="Genomic_DNA"/>
</dbReference>
<reference evidence="10 11" key="1">
    <citation type="submission" date="2015-11" db="EMBL/GenBank/DDBJ databases">
        <title>Whole-Genome Sequence of Candidatus Oderbacter manganicum from the National Park Lower Oder Valley, Germany.</title>
        <authorList>
            <person name="Braun B."/>
            <person name="Liere K."/>
            <person name="Szewzyk U."/>
        </authorList>
    </citation>
    <scope>NUCLEOTIDE SEQUENCE [LARGE SCALE GENOMIC DNA]</scope>
    <source>
        <strain evidence="10 11">OTSz_A_272</strain>
    </source>
</reference>